<evidence type="ECO:0000313" key="1">
    <source>
        <dbReference type="EMBL" id="OCA53922.1"/>
    </source>
</evidence>
<gene>
    <name evidence="1" type="ORF">Phpb_03026</name>
</gene>
<reference evidence="2" key="1">
    <citation type="submission" date="2015-11" db="EMBL/GenBank/DDBJ databases">
        <authorList>
            <person name="Tobias N.J."/>
            <person name="Mishra B."/>
            <person name="Gupta D.K."/>
            <person name="Thines M."/>
            <person name="Stinear T.P."/>
            <person name="Bode H.B."/>
        </authorList>
    </citation>
    <scope>NUCLEOTIDE SEQUENCE [LARGE SCALE GENOMIC DNA]</scope>
    <source>
        <strain evidence="2">PB45.5</strain>
    </source>
</reference>
<accession>A0A1B8YFW3</accession>
<dbReference type="RefSeq" id="WP_065391045.1">
    <property type="nucleotide sequence ID" value="NZ_CAWMQN010000077.1"/>
</dbReference>
<name>A0A1B8YFW3_9GAMM</name>
<dbReference type="Proteomes" id="UP000092665">
    <property type="component" value="Unassembled WGS sequence"/>
</dbReference>
<dbReference type="Gene3D" id="1.10.3790.10">
    <property type="entry name" value="NinB"/>
    <property type="match status" value="1"/>
</dbReference>
<proteinExistence type="predicted"/>
<keyword evidence="2" id="KW-1185">Reference proteome</keyword>
<dbReference type="Pfam" id="PF05772">
    <property type="entry name" value="NinB"/>
    <property type="match status" value="1"/>
</dbReference>
<dbReference type="PATRIC" id="fig|29488.15.peg.3328"/>
<dbReference type="InterPro" id="IPR008711">
    <property type="entry name" value="Recombinase_NinB"/>
</dbReference>
<protein>
    <submittedName>
        <fullName evidence="1">Uncharacterized protein</fullName>
    </submittedName>
</protein>
<dbReference type="InterPro" id="IPR036619">
    <property type="entry name" value="NinB_sf"/>
</dbReference>
<comment type="caution">
    <text evidence="1">The sequence shown here is derived from an EMBL/GenBank/DDBJ whole genome shotgun (WGS) entry which is preliminary data.</text>
</comment>
<organism evidence="1 2">
    <name type="scientific">Photorhabdus namnaonensis</name>
    <dbReference type="NCBI Taxonomy" id="1851568"/>
    <lineage>
        <taxon>Bacteria</taxon>
        <taxon>Pseudomonadati</taxon>
        <taxon>Pseudomonadota</taxon>
        <taxon>Gammaproteobacteria</taxon>
        <taxon>Enterobacterales</taxon>
        <taxon>Morganellaceae</taxon>
        <taxon>Photorhabdus</taxon>
    </lineage>
</organism>
<sequence length="107" mass="12626">MEADFCFHESNKSQAWEILKETLQTKQPHRITIKPWKNKRSLSQNSLLWMWNSDVSEAVNKYSEIKLSNEEIHEYFKDMFCPVKEIKTSRVLVVGDFMMGNITQGII</sequence>
<dbReference type="SUPFAM" id="SSF103370">
    <property type="entry name" value="NinB"/>
    <property type="match status" value="1"/>
</dbReference>
<dbReference type="AlphaFoldDB" id="A0A1B8YFW3"/>
<evidence type="ECO:0000313" key="2">
    <source>
        <dbReference type="Proteomes" id="UP000092665"/>
    </source>
</evidence>
<dbReference type="EMBL" id="LOIC01000077">
    <property type="protein sequence ID" value="OCA53922.1"/>
    <property type="molecule type" value="Genomic_DNA"/>
</dbReference>